<sequence length="230" mass="25914">MNNEFLRANRVFFYSQTGDKFFRPVRVAAKRPSIESVSFNISSNATTEQLDEAFKLRLSRFIYDLSDPDAETRLEATNALVAIGEQAVVPLISCFDLTPRPGLSQFPEEVGDEYAQAILEFGEPATSHLLKALADGRFIIKFRSANTLGRTISDPNLMIPGLIGVLDDSPPHTSYATEAHDLIRESERAITRIWRISEIDLENQRKLLALSHHPNPFIREVPSKLLEMSR</sequence>
<dbReference type="EMBL" id="MFCX01000007">
    <property type="protein sequence ID" value="OGE26586.1"/>
    <property type="molecule type" value="Genomic_DNA"/>
</dbReference>
<dbReference type="Gene3D" id="1.25.10.10">
    <property type="entry name" value="Leucine-rich Repeat Variant"/>
    <property type="match status" value="1"/>
</dbReference>
<accession>A0A1F5JD81</accession>
<comment type="caution">
    <text evidence="1">The sequence shown here is derived from an EMBL/GenBank/DDBJ whole genome shotgun (WGS) entry which is preliminary data.</text>
</comment>
<evidence type="ECO:0008006" key="3">
    <source>
        <dbReference type="Google" id="ProtNLM"/>
    </source>
</evidence>
<protein>
    <recommendedName>
        <fullName evidence="3">HEAT repeat domain-containing protein</fullName>
    </recommendedName>
</protein>
<organism evidence="1 2">
    <name type="scientific">Candidatus Daviesbacteria bacterium RIFCSPHIGHO2_02_FULL_39_12</name>
    <dbReference type="NCBI Taxonomy" id="1797770"/>
    <lineage>
        <taxon>Bacteria</taxon>
        <taxon>Candidatus Daviesiibacteriota</taxon>
    </lineage>
</organism>
<name>A0A1F5JD81_9BACT</name>
<proteinExistence type="predicted"/>
<evidence type="ECO:0000313" key="2">
    <source>
        <dbReference type="Proteomes" id="UP000177042"/>
    </source>
</evidence>
<dbReference type="InterPro" id="IPR011989">
    <property type="entry name" value="ARM-like"/>
</dbReference>
<gene>
    <name evidence="1" type="ORF">A3C26_04260</name>
</gene>
<reference evidence="1 2" key="1">
    <citation type="journal article" date="2016" name="Nat. Commun.">
        <title>Thousands of microbial genomes shed light on interconnected biogeochemical processes in an aquifer system.</title>
        <authorList>
            <person name="Anantharaman K."/>
            <person name="Brown C.T."/>
            <person name="Hug L.A."/>
            <person name="Sharon I."/>
            <person name="Castelle C.J."/>
            <person name="Probst A.J."/>
            <person name="Thomas B.C."/>
            <person name="Singh A."/>
            <person name="Wilkins M.J."/>
            <person name="Karaoz U."/>
            <person name="Brodie E.L."/>
            <person name="Williams K.H."/>
            <person name="Hubbard S.S."/>
            <person name="Banfield J.F."/>
        </authorList>
    </citation>
    <scope>NUCLEOTIDE SEQUENCE [LARGE SCALE GENOMIC DNA]</scope>
</reference>
<evidence type="ECO:0000313" key="1">
    <source>
        <dbReference type="EMBL" id="OGE26586.1"/>
    </source>
</evidence>
<dbReference type="SUPFAM" id="SSF48371">
    <property type="entry name" value="ARM repeat"/>
    <property type="match status" value="1"/>
</dbReference>
<dbReference type="InterPro" id="IPR016024">
    <property type="entry name" value="ARM-type_fold"/>
</dbReference>
<dbReference type="AlphaFoldDB" id="A0A1F5JD81"/>
<dbReference type="Proteomes" id="UP000177042">
    <property type="component" value="Unassembled WGS sequence"/>
</dbReference>